<protein>
    <submittedName>
        <fullName evidence="2">Amidohydrolase</fullName>
    </submittedName>
</protein>
<dbReference type="InterPro" id="IPR011059">
    <property type="entry name" value="Metal-dep_hydrolase_composite"/>
</dbReference>
<evidence type="ECO:0000259" key="1">
    <source>
        <dbReference type="Pfam" id="PF07969"/>
    </source>
</evidence>
<evidence type="ECO:0000313" key="2">
    <source>
        <dbReference type="EMBL" id="NUB46231.1"/>
    </source>
</evidence>
<comment type="caution">
    <text evidence="2">The sequence shown here is derived from an EMBL/GenBank/DDBJ whole genome shotgun (WGS) entry which is preliminary data.</text>
</comment>
<reference evidence="2" key="1">
    <citation type="submission" date="2020-05" db="EMBL/GenBank/DDBJ databases">
        <title>Fertoebacter nigrum gen. nov., sp. nov., a new member of the family Rhodobacteraceae.</title>
        <authorList>
            <person name="Szuroczki S."/>
            <person name="Abbaszade G."/>
            <person name="Buni D."/>
            <person name="Schumann P."/>
            <person name="Toth E."/>
        </authorList>
    </citation>
    <scope>NUCLEOTIDE SEQUENCE</scope>
    <source>
        <strain evidence="2">RG-N-1a</strain>
    </source>
</reference>
<dbReference type="Gene3D" id="3.20.20.140">
    <property type="entry name" value="Metal-dependent hydrolases"/>
    <property type="match status" value="1"/>
</dbReference>
<dbReference type="SUPFAM" id="SSF51556">
    <property type="entry name" value="Metallo-dependent hydrolases"/>
    <property type="match status" value="1"/>
</dbReference>
<dbReference type="InterPro" id="IPR033932">
    <property type="entry name" value="YtcJ-like"/>
</dbReference>
<name>A0A8X8H9N2_9RHOB</name>
<dbReference type="CDD" id="cd01300">
    <property type="entry name" value="YtcJ_like"/>
    <property type="match status" value="1"/>
</dbReference>
<dbReference type="Proteomes" id="UP000484076">
    <property type="component" value="Unassembled WGS sequence"/>
</dbReference>
<accession>A0A8X8H9N2</accession>
<evidence type="ECO:0000313" key="3">
    <source>
        <dbReference type="Proteomes" id="UP000484076"/>
    </source>
</evidence>
<gene>
    <name evidence="2" type="ORF">GEU84_017710</name>
</gene>
<dbReference type="PANTHER" id="PTHR22642">
    <property type="entry name" value="IMIDAZOLONEPROPIONASE"/>
    <property type="match status" value="1"/>
</dbReference>
<proteinExistence type="predicted"/>
<dbReference type="PANTHER" id="PTHR22642:SF2">
    <property type="entry name" value="PROTEIN LONG AFTER FAR-RED 3"/>
    <property type="match status" value="1"/>
</dbReference>
<dbReference type="Gene3D" id="3.10.310.70">
    <property type="match status" value="1"/>
</dbReference>
<dbReference type="InterPro" id="IPR013108">
    <property type="entry name" value="Amidohydro_3"/>
</dbReference>
<dbReference type="EMBL" id="WHUT02000013">
    <property type="protein sequence ID" value="NUB46231.1"/>
    <property type="molecule type" value="Genomic_DNA"/>
</dbReference>
<feature type="domain" description="Amidohydrolase 3" evidence="1">
    <location>
        <begin position="49"/>
        <end position="532"/>
    </location>
</feature>
<dbReference type="InterPro" id="IPR032466">
    <property type="entry name" value="Metal_Hydrolase"/>
</dbReference>
<sequence length="540" mass="56846">MTDLILINAAIHTMDPARPRAEALAVTAGRISAMGSTATIRALAGPQTRVIDAGGRLVLPGFQDAHVHLLDGGISLVHDAPLWDVTSEAELLAVMAAHAAGSDAALVVGAGWQAGIFGDHNLTRDVLDRAVPDRPCMVLDSSFHNACLNSVACDLLGLAPGIDDPPNGHVVRDAAGRPTGMLHEDAVIWAEARLPGLTDATRMAGLRAGQAHANRHGITGIIDPKVVDYHARIYGALAAEGGLTLRVAGAASVTPADTAETALARLTDLRAAHPGPDFHINAAKFFFDGVLENRTAAMLAPYADALGGNAPVMFAPAQIAALFIALDAVRLQIHVHVIGDAAARAALDGLELARNTNGPWPALHQLAHLQMIDPADSARLQALGAMANIQPLWARYDPVVPDEWLALVGPARAPNVYAFRRMLNHGAGWCLSSDWPVTTLNPFEIIETAVTRQPPGAVTPAFFPAECLTVAEAIHGYTIGAAQACWRADHTGMLRPGFSADLIVLDRDLFTCAPQAISQTQVLLTLFKGGEVHRAPDFCG</sequence>
<dbReference type="AlphaFoldDB" id="A0A8X8H9N2"/>
<dbReference type="Gene3D" id="2.30.40.10">
    <property type="entry name" value="Urease, subunit C, domain 1"/>
    <property type="match status" value="1"/>
</dbReference>
<keyword evidence="3" id="KW-1185">Reference proteome</keyword>
<dbReference type="RefSeq" id="WP_152828405.1">
    <property type="nucleotide sequence ID" value="NZ_WHUT02000013.1"/>
</dbReference>
<dbReference type="SUPFAM" id="SSF51338">
    <property type="entry name" value="Composite domain of metallo-dependent hydrolases"/>
    <property type="match status" value="1"/>
</dbReference>
<dbReference type="Pfam" id="PF07969">
    <property type="entry name" value="Amidohydro_3"/>
    <property type="match status" value="1"/>
</dbReference>
<dbReference type="GO" id="GO:0016810">
    <property type="term" value="F:hydrolase activity, acting on carbon-nitrogen (but not peptide) bonds"/>
    <property type="evidence" value="ECO:0007669"/>
    <property type="project" value="InterPro"/>
</dbReference>
<organism evidence="2 3">
    <name type="scientific">Fertoeibacter niger</name>
    <dbReference type="NCBI Taxonomy" id="2656921"/>
    <lineage>
        <taxon>Bacteria</taxon>
        <taxon>Pseudomonadati</taxon>
        <taxon>Pseudomonadota</taxon>
        <taxon>Alphaproteobacteria</taxon>
        <taxon>Rhodobacterales</taxon>
        <taxon>Paracoccaceae</taxon>
        <taxon>Fertoeibacter</taxon>
    </lineage>
</organism>